<proteinExistence type="predicted"/>
<evidence type="ECO:0000313" key="2">
    <source>
        <dbReference type="EMBL" id="MEQ2593105.1"/>
    </source>
</evidence>
<name>A0ABV1IA57_9FIRM</name>
<dbReference type="InterPro" id="IPR050194">
    <property type="entry name" value="Glycosyltransferase_grp1"/>
</dbReference>
<dbReference type="SUPFAM" id="SSF53756">
    <property type="entry name" value="UDP-Glycosyltransferase/glycogen phosphorylase"/>
    <property type="match status" value="1"/>
</dbReference>
<dbReference type="InterPro" id="IPR001296">
    <property type="entry name" value="Glyco_trans_1"/>
</dbReference>
<feature type="domain" description="Glycosyl transferase family 1" evidence="1">
    <location>
        <begin position="183"/>
        <end position="338"/>
    </location>
</feature>
<keyword evidence="3" id="KW-1185">Reference proteome</keyword>
<comment type="caution">
    <text evidence="2">The sequence shown here is derived from an EMBL/GenBank/DDBJ whole genome shotgun (WGS) entry which is preliminary data.</text>
</comment>
<dbReference type="PANTHER" id="PTHR45947">
    <property type="entry name" value="SULFOQUINOVOSYL TRANSFERASE SQD2"/>
    <property type="match status" value="1"/>
</dbReference>
<evidence type="ECO:0000313" key="3">
    <source>
        <dbReference type="Proteomes" id="UP001494672"/>
    </source>
</evidence>
<evidence type="ECO:0000259" key="1">
    <source>
        <dbReference type="Pfam" id="PF00534"/>
    </source>
</evidence>
<dbReference type="CDD" id="cd03812">
    <property type="entry name" value="GT4_CapH-like"/>
    <property type="match status" value="1"/>
</dbReference>
<dbReference type="Gene3D" id="3.40.50.2000">
    <property type="entry name" value="Glycogen Phosphorylase B"/>
    <property type="match status" value="2"/>
</dbReference>
<protein>
    <submittedName>
        <fullName evidence="2">Glycosyltransferase family 1 protein</fullName>
    </submittedName>
</protein>
<dbReference type="Pfam" id="PF00534">
    <property type="entry name" value="Glycos_transf_1"/>
    <property type="match status" value="1"/>
</dbReference>
<sequence length="368" mass="42358">MEKEPIRVLHIVPNMQAGGLETLIMNIYRNIDRTKVQFDFLVHYTGNYFYDDEIRSLGGRIYKLSVRDDNNFIKYLKDLDAFFKAHPEYKIVHGHMESLGQFYFKAAKRNGVPVRVAHSHNSATEDTLKGKIKGLLLKRYKVFATDYFACSQKAGEFMFANKKFTVLKNAIIVNNFAYNEDERNRLRKELGIEDKIVIGHAGRFCEQKNHKFLIDVFKKIADLENNAVLLLIGAGETFERIKEQVQEYGLEERVIFLGVRKDIASLYQAMDCFVFPSLFEGLGIVAIEAQCSGLPVVGSDVIPKEAAVTNQFHYMSLDDSADEWAKKILEVTKQERKAEIDKIRAAGYDVHDVAEYLEDFYIKKYLEN</sequence>
<reference evidence="2 3" key="1">
    <citation type="submission" date="2024-04" db="EMBL/GenBank/DDBJ databases">
        <title>Human intestinal bacterial collection.</title>
        <authorList>
            <person name="Pauvert C."/>
            <person name="Hitch T.C.A."/>
            <person name="Clavel T."/>
        </authorList>
    </citation>
    <scope>NUCLEOTIDE SEQUENCE [LARGE SCALE GENOMIC DNA]</scope>
    <source>
        <strain evidence="2 3">CLA-AA-H181</strain>
    </source>
</reference>
<dbReference type="RefSeq" id="WP_117550437.1">
    <property type="nucleotide sequence ID" value="NZ_JBBNGJ010000006.1"/>
</dbReference>
<dbReference type="PANTHER" id="PTHR45947:SF3">
    <property type="entry name" value="SULFOQUINOVOSYL TRANSFERASE SQD2"/>
    <property type="match status" value="1"/>
</dbReference>
<organism evidence="2 3">
    <name type="scientific">Coprococcus aceti</name>
    <dbReference type="NCBI Taxonomy" id="2981786"/>
    <lineage>
        <taxon>Bacteria</taxon>
        <taxon>Bacillati</taxon>
        <taxon>Bacillota</taxon>
        <taxon>Clostridia</taxon>
        <taxon>Lachnospirales</taxon>
        <taxon>Lachnospiraceae</taxon>
        <taxon>Coprococcus</taxon>
    </lineage>
</organism>
<dbReference type="EMBL" id="JBBNGJ010000006">
    <property type="protein sequence ID" value="MEQ2593105.1"/>
    <property type="molecule type" value="Genomic_DNA"/>
</dbReference>
<dbReference type="Proteomes" id="UP001494672">
    <property type="component" value="Unassembled WGS sequence"/>
</dbReference>
<accession>A0ABV1IA57</accession>
<gene>
    <name evidence="2" type="ORF">AAAU18_09320</name>
</gene>